<evidence type="ECO:0000256" key="1">
    <source>
        <dbReference type="SAM" id="MobiDB-lite"/>
    </source>
</evidence>
<dbReference type="GeneID" id="54295361"/>
<dbReference type="EMBL" id="ML995485">
    <property type="protein sequence ID" value="KAF2141979.1"/>
    <property type="molecule type" value="Genomic_DNA"/>
</dbReference>
<dbReference type="AlphaFoldDB" id="A0A6A6BCQ5"/>
<name>A0A6A6BCQ5_9PEZI</name>
<sequence length="173" mass="18717">MKRRLVSIIAIAAQSHPFRTHASSMKRDDLPILHRRQRRSVEPIRPGPLSGRVGRQNGPEGPAGYAVTEGVPADLLFLVRRGRAPMCVRTPPGAPRTHVRRLVESWPAATARGLQIISAREAPVRSAVETTRGNGEGWVVKEEPRDEATADAAVVVGLRLARGEADRAALGGH</sequence>
<proteinExistence type="predicted"/>
<feature type="region of interest" description="Disordered" evidence="1">
    <location>
        <begin position="38"/>
        <end position="61"/>
    </location>
</feature>
<dbReference type="RefSeq" id="XP_033397691.1">
    <property type="nucleotide sequence ID" value="XM_033537865.1"/>
</dbReference>
<gene>
    <name evidence="2" type="ORF">K452DRAFT_24240</name>
</gene>
<evidence type="ECO:0000313" key="3">
    <source>
        <dbReference type="Proteomes" id="UP000799438"/>
    </source>
</evidence>
<evidence type="ECO:0000313" key="2">
    <source>
        <dbReference type="EMBL" id="KAF2141979.1"/>
    </source>
</evidence>
<keyword evidence="3" id="KW-1185">Reference proteome</keyword>
<reference evidence="2" key="1">
    <citation type="journal article" date="2020" name="Stud. Mycol.">
        <title>101 Dothideomycetes genomes: a test case for predicting lifestyles and emergence of pathogens.</title>
        <authorList>
            <person name="Haridas S."/>
            <person name="Albert R."/>
            <person name="Binder M."/>
            <person name="Bloem J."/>
            <person name="Labutti K."/>
            <person name="Salamov A."/>
            <person name="Andreopoulos B."/>
            <person name="Baker S."/>
            <person name="Barry K."/>
            <person name="Bills G."/>
            <person name="Bluhm B."/>
            <person name="Cannon C."/>
            <person name="Castanera R."/>
            <person name="Culley D."/>
            <person name="Daum C."/>
            <person name="Ezra D."/>
            <person name="Gonzalez J."/>
            <person name="Henrissat B."/>
            <person name="Kuo A."/>
            <person name="Liang C."/>
            <person name="Lipzen A."/>
            <person name="Lutzoni F."/>
            <person name="Magnuson J."/>
            <person name="Mondo S."/>
            <person name="Nolan M."/>
            <person name="Ohm R."/>
            <person name="Pangilinan J."/>
            <person name="Park H.-J."/>
            <person name="Ramirez L."/>
            <person name="Alfaro M."/>
            <person name="Sun H."/>
            <person name="Tritt A."/>
            <person name="Yoshinaga Y."/>
            <person name="Zwiers L.-H."/>
            <person name="Turgeon B."/>
            <person name="Goodwin S."/>
            <person name="Spatafora J."/>
            <person name="Crous P."/>
            <person name="Grigoriev I."/>
        </authorList>
    </citation>
    <scope>NUCLEOTIDE SEQUENCE</scope>
    <source>
        <strain evidence="2">CBS 121167</strain>
    </source>
</reference>
<protein>
    <submittedName>
        <fullName evidence="2">Uncharacterized protein</fullName>
    </submittedName>
</protein>
<dbReference type="Proteomes" id="UP000799438">
    <property type="component" value="Unassembled WGS sequence"/>
</dbReference>
<accession>A0A6A6BCQ5</accession>
<organism evidence="2 3">
    <name type="scientific">Aplosporella prunicola CBS 121167</name>
    <dbReference type="NCBI Taxonomy" id="1176127"/>
    <lineage>
        <taxon>Eukaryota</taxon>
        <taxon>Fungi</taxon>
        <taxon>Dikarya</taxon>
        <taxon>Ascomycota</taxon>
        <taxon>Pezizomycotina</taxon>
        <taxon>Dothideomycetes</taxon>
        <taxon>Dothideomycetes incertae sedis</taxon>
        <taxon>Botryosphaeriales</taxon>
        <taxon>Aplosporellaceae</taxon>
        <taxon>Aplosporella</taxon>
    </lineage>
</organism>